<reference evidence="7" key="1">
    <citation type="submission" date="2022-12" db="EMBL/GenBank/DDBJ databases">
        <title>Chromosome-level genome assembly of the bean flower thrips Megalurothrips usitatus.</title>
        <authorList>
            <person name="Ma L."/>
            <person name="Liu Q."/>
            <person name="Li H."/>
            <person name="Cai W."/>
        </authorList>
    </citation>
    <scope>NUCLEOTIDE SEQUENCE</scope>
    <source>
        <strain evidence="7">Cailab_2022a</strain>
    </source>
</reference>
<keyword evidence="8" id="KW-1185">Reference proteome</keyword>
<evidence type="ECO:0000256" key="3">
    <source>
        <dbReference type="ARBA" id="ARBA00022490"/>
    </source>
</evidence>
<evidence type="ECO:0000256" key="2">
    <source>
        <dbReference type="ARBA" id="ARBA00004496"/>
    </source>
</evidence>
<accession>A0AAV7X6G5</accession>
<gene>
    <name evidence="7" type="ORF">ONE63_003734</name>
</gene>
<feature type="compositionally biased region" description="Basic and acidic residues" evidence="6">
    <location>
        <begin position="245"/>
        <end position="294"/>
    </location>
</feature>
<proteinExistence type="predicted"/>
<feature type="region of interest" description="Disordered" evidence="6">
    <location>
        <begin position="245"/>
        <end position="308"/>
    </location>
</feature>
<keyword evidence="3" id="KW-0963">Cytoplasm</keyword>
<organism evidence="7 8">
    <name type="scientific">Megalurothrips usitatus</name>
    <name type="common">bean blossom thrips</name>
    <dbReference type="NCBI Taxonomy" id="439358"/>
    <lineage>
        <taxon>Eukaryota</taxon>
        <taxon>Metazoa</taxon>
        <taxon>Ecdysozoa</taxon>
        <taxon>Arthropoda</taxon>
        <taxon>Hexapoda</taxon>
        <taxon>Insecta</taxon>
        <taxon>Pterygota</taxon>
        <taxon>Neoptera</taxon>
        <taxon>Paraneoptera</taxon>
        <taxon>Thysanoptera</taxon>
        <taxon>Terebrantia</taxon>
        <taxon>Thripoidea</taxon>
        <taxon>Thripidae</taxon>
        <taxon>Megalurothrips</taxon>
    </lineage>
</organism>
<evidence type="ECO:0000256" key="4">
    <source>
        <dbReference type="ARBA" id="ARBA00022786"/>
    </source>
</evidence>
<comment type="caution">
    <text evidence="7">The sequence shown here is derived from an EMBL/GenBank/DDBJ whole genome shotgun (WGS) entry which is preliminary data.</text>
</comment>
<dbReference type="PANTHER" id="PTHR12493:SF0">
    <property type="entry name" value="CUE DOMAIN-CONTAINING PROTEIN 2"/>
    <property type="match status" value="1"/>
</dbReference>
<feature type="region of interest" description="Disordered" evidence="6">
    <location>
        <begin position="118"/>
        <end position="139"/>
    </location>
</feature>
<evidence type="ECO:0000313" key="7">
    <source>
        <dbReference type="EMBL" id="KAJ1520625.1"/>
    </source>
</evidence>
<protein>
    <recommendedName>
        <fullName evidence="9">CUE domain-containing protein 2</fullName>
    </recommendedName>
</protein>
<keyword evidence="5" id="KW-0539">Nucleus</keyword>
<dbReference type="EMBL" id="JAPTSV010000014">
    <property type="protein sequence ID" value="KAJ1520625.1"/>
    <property type="molecule type" value="Genomic_DNA"/>
</dbReference>
<evidence type="ECO:0000313" key="8">
    <source>
        <dbReference type="Proteomes" id="UP001075354"/>
    </source>
</evidence>
<dbReference type="GO" id="GO:0005634">
    <property type="term" value="C:nucleus"/>
    <property type="evidence" value="ECO:0007669"/>
    <property type="project" value="UniProtKB-SubCell"/>
</dbReference>
<keyword evidence="4" id="KW-0833">Ubl conjugation pathway</keyword>
<comment type="subcellular location">
    <subcellularLocation>
        <location evidence="2">Cytoplasm</location>
    </subcellularLocation>
    <subcellularLocation>
        <location evidence="1">Nucleus</location>
    </subcellularLocation>
</comment>
<dbReference type="AlphaFoldDB" id="A0AAV7X6G5"/>
<name>A0AAV7X6G5_9NEOP</name>
<dbReference type="GO" id="GO:0005737">
    <property type="term" value="C:cytoplasm"/>
    <property type="evidence" value="ECO:0007669"/>
    <property type="project" value="UniProtKB-SubCell"/>
</dbReference>
<evidence type="ECO:0000256" key="1">
    <source>
        <dbReference type="ARBA" id="ARBA00004123"/>
    </source>
</evidence>
<evidence type="ECO:0008006" key="9">
    <source>
        <dbReference type="Google" id="ProtNLM"/>
    </source>
</evidence>
<evidence type="ECO:0000256" key="5">
    <source>
        <dbReference type="ARBA" id="ARBA00023242"/>
    </source>
</evidence>
<dbReference type="PANTHER" id="PTHR12493">
    <property type="entry name" value="CUE DOMAIN CONTAINING 2"/>
    <property type="match status" value="1"/>
</dbReference>
<evidence type="ECO:0000256" key="6">
    <source>
        <dbReference type="SAM" id="MobiDB-lite"/>
    </source>
</evidence>
<sequence>MSGQTIADQKDLIKEALLSFIRGRMPEAQLSVDEIVLNYCVSILEELGENQDHEDFDIEGFCEMMGGFVNGFSNIPQVEVASWMFELEARLRELRTRDRSFEPIRDIVLMLTPIAVDTKQPPAPRASEPSLVETDDTPSKRVYLLSETSDGSSDASSSGDVLSSLEEALYSLQEMFPSASIPEIQHCVAVGDGDIARAAQLIMDRMESGQSILPSAAVLQGHRRDKPVNDKELKSRIIAKYSYVDRDEDHREHHPIQPKSEPKKLVRYRDNKIVSLRGERFTEVKRDDMDEPKKPLATLKPPKKSNNH</sequence>
<dbReference type="Proteomes" id="UP001075354">
    <property type="component" value="Chromosome 14"/>
</dbReference>